<keyword evidence="1" id="KW-0732">Signal</keyword>
<accession>A0A5B7YH58</accession>
<sequence>MKSRSLLALSLGFAATVSFSSSAAVIDLSGWSSEGEGTWTTQGDNSTVLQSANSDPTVFFNGMDSQGMQLSGSISVEQDADDDFIGFVLGYNAGDLTSDEASYLLIDWKQADQSFYNRPELSFEGDANAGLSISQVNGALSIEDAWRHDGTVTELQRGTNLGSTGWEDNTAYSFDLIFNADQVQVYVNDVLELDISGTFTNGSFGFYNFSQPNVLYAGITEDVVAPPANVSAPLTAGLMGLGLAGIFLRRRK</sequence>
<dbReference type="EMBL" id="CP039852">
    <property type="protein sequence ID" value="QCZ94865.1"/>
    <property type="molecule type" value="Genomic_DNA"/>
</dbReference>
<name>A0A5B7YH58_9ALTE</name>
<dbReference type="Pfam" id="PF05735">
    <property type="entry name" value="TSP_C"/>
    <property type="match status" value="1"/>
</dbReference>
<keyword evidence="4" id="KW-1185">Reference proteome</keyword>
<dbReference type="GO" id="GO:0005576">
    <property type="term" value="C:extracellular region"/>
    <property type="evidence" value="ECO:0007669"/>
    <property type="project" value="InterPro"/>
</dbReference>
<evidence type="ECO:0000313" key="4">
    <source>
        <dbReference type="Proteomes" id="UP000304912"/>
    </source>
</evidence>
<dbReference type="PROSITE" id="PS51236">
    <property type="entry name" value="TSP_CTER"/>
    <property type="match status" value="1"/>
</dbReference>
<dbReference type="GO" id="GO:0007155">
    <property type="term" value="P:cell adhesion"/>
    <property type="evidence" value="ECO:0007669"/>
    <property type="project" value="InterPro"/>
</dbReference>
<dbReference type="SUPFAM" id="SSF49899">
    <property type="entry name" value="Concanavalin A-like lectins/glucanases"/>
    <property type="match status" value="1"/>
</dbReference>
<dbReference type="OrthoDB" id="9152117at2"/>
<evidence type="ECO:0000313" key="3">
    <source>
        <dbReference type="EMBL" id="QCZ94865.1"/>
    </source>
</evidence>
<feature type="signal peptide" evidence="1">
    <location>
        <begin position="1"/>
        <end position="23"/>
    </location>
</feature>
<dbReference type="GO" id="GO:0005509">
    <property type="term" value="F:calcium ion binding"/>
    <property type="evidence" value="ECO:0007669"/>
    <property type="project" value="InterPro"/>
</dbReference>
<dbReference type="InterPro" id="IPR008859">
    <property type="entry name" value="Thrombospondin_C"/>
</dbReference>
<dbReference type="Proteomes" id="UP000304912">
    <property type="component" value="Chromosome"/>
</dbReference>
<evidence type="ECO:0000256" key="1">
    <source>
        <dbReference type="SAM" id="SignalP"/>
    </source>
</evidence>
<gene>
    <name evidence="3" type="ORF">FBQ74_15930</name>
</gene>
<reference evidence="3 4" key="1">
    <citation type="submission" date="2019-04" db="EMBL/GenBank/DDBJ databases">
        <title>Salinimonas iocasae sp. nov., a halophilic bacterium isolated from the outer tube casing of tubeworms in Okinawa Trough.</title>
        <authorList>
            <person name="Zhang H."/>
            <person name="Wang H."/>
            <person name="Li C."/>
        </authorList>
    </citation>
    <scope>NUCLEOTIDE SEQUENCE [LARGE SCALE GENOMIC DNA]</scope>
    <source>
        <strain evidence="3 4">KX18D6</strain>
    </source>
</reference>
<dbReference type="RefSeq" id="WP_139757597.1">
    <property type="nucleotide sequence ID" value="NZ_CP039852.1"/>
</dbReference>
<dbReference type="AlphaFoldDB" id="A0A5B7YH58"/>
<dbReference type="Gene3D" id="2.60.120.200">
    <property type="match status" value="1"/>
</dbReference>
<feature type="domain" description="TSP C-terminal" evidence="2">
    <location>
        <begin position="19"/>
        <end position="228"/>
    </location>
</feature>
<proteinExistence type="predicted"/>
<feature type="chain" id="PRO_5023110104" evidence="1">
    <location>
        <begin position="24"/>
        <end position="252"/>
    </location>
</feature>
<dbReference type="InterPro" id="IPR013320">
    <property type="entry name" value="ConA-like_dom_sf"/>
</dbReference>
<protein>
    <submittedName>
        <fullName evidence="3">PEP-CTERM sorting domain-containing protein</fullName>
    </submittedName>
</protein>
<dbReference type="KEGG" id="salk:FBQ74_15930"/>
<evidence type="ECO:0000259" key="2">
    <source>
        <dbReference type="PROSITE" id="PS51236"/>
    </source>
</evidence>
<organism evidence="3 4">
    <name type="scientific">Salinimonas iocasae</name>
    <dbReference type="NCBI Taxonomy" id="2572577"/>
    <lineage>
        <taxon>Bacteria</taxon>
        <taxon>Pseudomonadati</taxon>
        <taxon>Pseudomonadota</taxon>
        <taxon>Gammaproteobacteria</taxon>
        <taxon>Alteromonadales</taxon>
        <taxon>Alteromonadaceae</taxon>
        <taxon>Alteromonas/Salinimonas group</taxon>
        <taxon>Salinimonas</taxon>
    </lineage>
</organism>